<dbReference type="PROSITE" id="PS50004">
    <property type="entry name" value="C2"/>
    <property type="match status" value="1"/>
</dbReference>
<evidence type="ECO:0000256" key="1">
    <source>
        <dbReference type="SAM" id="MobiDB-lite"/>
    </source>
</evidence>
<feature type="domain" description="C2" evidence="2">
    <location>
        <begin position="1"/>
        <end position="167"/>
    </location>
</feature>
<dbReference type="Gene3D" id="2.60.40.150">
    <property type="entry name" value="C2 domain"/>
    <property type="match status" value="1"/>
</dbReference>
<dbReference type="VEuPathDB" id="CryptoDB:Cvel_28669"/>
<dbReference type="Pfam" id="PF00168">
    <property type="entry name" value="C2"/>
    <property type="match status" value="1"/>
</dbReference>
<dbReference type="AlphaFoldDB" id="A0A0G4HKK2"/>
<evidence type="ECO:0000313" key="3">
    <source>
        <dbReference type="EMBL" id="CEM44860.1"/>
    </source>
</evidence>
<dbReference type="SMART" id="SM00239">
    <property type="entry name" value="C2"/>
    <property type="match status" value="1"/>
</dbReference>
<gene>
    <name evidence="3" type="ORF">Cvel_28669</name>
</gene>
<accession>A0A0G4HKK2</accession>
<dbReference type="InterPro" id="IPR000008">
    <property type="entry name" value="C2_dom"/>
</dbReference>
<feature type="region of interest" description="Disordered" evidence="1">
    <location>
        <begin position="52"/>
        <end position="108"/>
    </location>
</feature>
<evidence type="ECO:0000259" key="2">
    <source>
        <dbReference type="PROSITE" id="PS50004"/>
    </source>
</evidence>
<reference evidence="3" key="1">
    <citation type="submission" date="2014-11" db="EMBL/GenBank/DDBJ databases">
        <authorList>
            <person name="Otto D Thomas"/>
            <person name="Naeem Raeece"/>
        </authorList>
    </citation>
    <scope>NUCLEOTIDE SEQUENCE</scope>
</reference>
<dbReference type="InterPro" id="IPR035892">
    <property type="entry name" value="C2_domain_sf"/>
</dbReference>
<dbReference type="SUPFAM" id="SSF49562">
    <property type="entry name" value="C2 domain (Calcium/lipid-binding domain, CaLB)"/>
    <property type="match status" value="1"/>
</dbReference>
<sequence>MGKLQVTILSATNISHGERRRASDTTVKLAWDDKVYCTREAKRSSNPVWNQKWVLGWNDPPPPKRSVSNQSDTEKTEGKAGESNHENASSSAASSSSPSSSPPRNPNTPPCPLIFELWDNPVFPHGFLGLGRKSSCIGQVVVMPEQVKAVAWPASALRLTGPCESCLHASFPVDTGGRLQLSFVLHGHTETMAADANAFSSASTSSSGSAASTGWASASFASSAAAPAATTELTEQIMRGTALPPTPPEISRAYRTSTLHALSSAVLYNPGGARASAHSSSRTAVSTAVPSAEGTEVGATFAPGGGEEVDELAVHELCLMLGSEEWAVRRALRDSGGDRQRAVNLLIGSRLWTEEQDKWTYNNHTP</sequence>
<feature type="compositionally biased region" description="Basic and acidic residues" evidence="1">
    <location>
        <begin position="72"/>
        <end position="85"/>
    </location>
</feature>
<dbReference type="EMBL" id="CDMZ01003036">
    <property type="protein sequence ID" value="CEM44860.1"/>
    <property type="molecule type" value="Genomic_DNA"/>
</dbReference>
<organism evidence="3">
    <name type="scientific">Chromera velia CCMP2878</name>
    <dbReference type="NCBI Taxonomy" id="1169474"/>
    <lineage>
        <taxon>Eukaryota</taxon>
        <taxon>Sar</taxon>
        <taxon>Alveolata</taxon>
        <taxon>Colpodellida</taxon>
        <taxon>Chromeraceae</taxon>
        <taxon>Chromera</taxon>
    </lineage>
</organism>
<feature type="compositionally biased region" description="Low complexity" evidence="1">
    <location>
        <begin position="88"/>
        <end position="99"/>
    </location>
</feature>
<proteinExistence type="predicted"/>
<name>A0A0G4HKK2_9ALVE</name>
<protein>
    <recommendedName>
        <fullName evidence="2">C2 domain-containing protein</fullName>
    </recommendedName>
</protein>
<dbReference type="CDD" id="cd00030">
    <property type="entry name" value="C2"/>
    <property type="match status" value="1"/>
</dbReference>